<keyword evidence="9" id="KW-0238">DNA-binding</keyword>
<sequence>MNVNFFGLFLRAFFRALGTALFAPWRLAGQLYMVFANGARYIWIEWLYMGVTAIGLGYVLHTGVNEGVGLAVFAWIMIAFTWLVVLDVASQMIEKIPDHGAAGELFGWLKWTPAGRAIPNPRTTPVSQHGKNYVRGAAVLDGAAVAAEQAASGENYALNIQLGGVAIPYQNEAEHFLISGKTGAGKTQAINAMLRTVRERGQVAIIADPAGGYLQRFGREHDIILNPFDDRNSNWSPFLEIEYENDVAMIAKAAIPDSNGSSSEWNKYAQTLFSELLRMQWKKGNHSVKELLKLATSATPKELYQLLKGTPAGQYVAPDNERMLGSIRSVMATYIAPWEYLPDQGDFSVRQWVRDVDQGKTDAWLYLTYMDNQLAMLRNLVSCWLELAIVEGLSLEEKPTRRLFYIMDELDSLGKVNSLRNGLTKLRKYGGVCVNGLQTIAQLRDTYGKEEAQTLLSCMSTKLLLAAGDSETAEYFSREIGDQEFQRENRSKGQSARIGELASSSENVSTEHRTERAVLASEITALPNLHGFLKPVGLPVMRITLEYRGMENLNPAFIRKEANNNG</sequence>
<dbReference type="Proteomes" id="UP001058602">
    <property type="component" value="Plasmid p1"/>
</dbReference>
<feature type="domain" description="Type IV secretion system coupling protein TraD DNA-binding" evidence="8">
    <location>
        <begin position="160"/>
        <end position="546"/>
    </location>
</feature>
<keyword evidence="10" id="KW-1185">Reference proteome</keyword>
<dbReference type="InterPro" id="IPR051539">
    <property type="entry name" value="T4SS-coupling_protein"/>
</dbReference>
<keyword evidence="4 7" id="KW-1133">Transmembrane helix</keyword>
<feature type="transmembrane region" description="Helical" evidence="7">
    <location>
        <begin position="67"/>
        <end position="86"/>
    </location>
</feature>
<keyword evidence="2" id="KW-1003">Cell membrane</keyword>
<name>A0ABY5LTZ2_9VIBR</name>
<evidence type="ECO:0000256" key="3">
    <source>
        <dbReference type="ARBA" id="ARBA00022692"/>
    </source>
</evidence>
<gene>
    <name evidence="9" type="ORF">NP165_19940</name>
</gene>
<keyword evidence="9" id="KW-0614">Plasmid</keyword>
<dbReference type="InterPro" id="IPR019476">
    <property type="entry name" value="T4SS_TraD_DNA-bd"/>
</dbReference>
<evidence type="ECO:0000313" key="9">
    <source>
        <dbReference type="EMBL" id="UUM33200.1"/>
    </source>
</evidence>
<accession>A0ABY5LTZ2</accession>
<feature type="transmembrane region" description="Helical" evidence="7">
    <location>
        <begin position="12"/>
        <end position="29"/>
    </location>
</feature>
<reference evidence="9" key="1">
    <citation type="submission" date="2022-07" db="EMBL/GenBank/DDBJ databases">
        <title>Complete genome of Vibrio japonicus strain JCM 31412T and phylogenomic assessment of the Nereis clade of the genus Vibrio.</title>
        <authorList>
            <person name="Shlafstein M.D."/>
            <person name="Emsley S.A."/>
            <person name="Ushijima B."/>
            <person name="Videau P."/>
            <person name="Saw J.H."/>
        </authorList>
    </citation>
    <scope>NUCLEOTIDE SEQUENCE</scope>
    <source>
        <strain evidence="9">JCM 31412</strain>
        <plasmid evidence="9">p1</plasmid>
    </source>
</reference>
<dbReference type="SUPFAM" id="SSF52540">
    <property type="entry name" value="P-loop containing nucleoside triphosphate hydrolases"/>
    <property type="match status" value="1"/>
</dbReference>
<dbReference type="PANTHER" id="PTHR37937:SF1">
    <property type="entry name" value="CONJUGATIVE TRANSFER: DNA TRANSPORT"/>
    <property type="match status" value="1"/>
</dbReference>
<dbReference type="RefSeq" id="WP_257086888.1">
    <property type="nucleotide sequence ID" value="NZ_CP102098.1"/>
</dbReference>
<feature type="region of interest" description="Disordered" evidence="6">
    <location>
        <begin position="484"/>
        <end position="513"/>
    </location>
</feature>
<evidence type="ECO:0000256" key="1">
    <source>
        <dbReference type="ARBA" id="ARBA00004651"/>
    </source>
</evidence>
<feature type="transmembrane region" description="Helical" evidence="7">
    <location>
        <begin position="41"/>
        <end position="61"/>
    </location>
</feature>
<evidence type="ECO:0000256" key="2">
    <source>
        <dbReference type="ARBA" id="ARBA00022475"/>
    </source>
</evidence>
<protein>
    <submittedName>
        <fullName evidence="9">Type IV secretion system DNA-binding domain-containing protein</fullName>
    </submittedName>
</protein>
<keyword evidence="3 7" id="KW-0812">Transmembrane</keyword>
<dbReference type="InterPro" id="IPR027417">
    <property type="entry name" value="P-loop_NTPase"/>
</dbReference>
<geneLocation type="plasmid" evidence="9 10">
    <name>p1</name>
</geneLocation>
<dbReference type="EMBL" id="CP102098">
    <property type="protein sequence ID" value="UUM33200.1"/>
    <property type="molecule type" value="Genomic_DNA"/>
</dbReference>
<evidence type="ECO:0000313" key="10">
    <source>
        <dbReference type="Proteomes" id="UP001058602"/>
    </source>
</evidence>
<dbReference type="Pfam" id="PF10412">
    <property type="entry name" value="TrwB_AAD_bind"/>
    <property type="match status" value="1"/>
</dbReference>
<evidence type="ECO:0000256" key="5">
    <source>
        <dbReference type="ARBA" id="ARBA00023136"/>
    </source>
</evidence>
<keyword evidence="5 7" id="KW-0472">Membrane</keyword>
<dbReference type="Gene3D" id="3.40.50.300">
    <property type="entry name" value="P-loop containing nucleotide triphosphate hydrolases"/>
    <property type="match status" value="2"/>
</dbReference>
<dbReference type="CDD" id="cd01127">
    <property type="entry name" value="TrwB_TraG_TraD_VirD4"/>
    <property type="match status" value="1"/>
</dbReference>
<evidence type="ECO:0000256" key="4">
    <source>
        <dbReference type="ARBA" id="ARBA00022989"/>
    </source>
</evidence>
<dbReference type="PANTHER" id="PTHR37937">
    <property type="entry name" value="CONJUGATIVE TRANSFER: DNA TRANSPORT"/>
    <property type="match status" value="1"/>
</dbReference>
<evidence type="ECO:0000256" key="6">
    <source>
        <dbReference type="SAM" id="MobiDB-lite"/>
    </source>
</evidence>
<proteinExistence type="predicted"/>
<comment type="subcellular location">
    <subcellularLocation>
        <location evidence="1">Cell membrane</location>
        <topology evidence="1">Multi-pass membrane protein</topology>
    </subcellularLocation>
</comment>
<evidence type="ECO:0000259" key="8">
    <source>
        <dbReference type="Pfam" id="PF10412"/>
    </source>
</evidence>
<dbReference type="GO" id="GO:0003677">
    <property type="term" value="F:DNA binding"/>
    <property type="evidence" value="ECO:0007669"/>
    <property type="project" value="UniProtKB-KW"/>
</dbReference>
<evidence type="ECO:0000256" key="7">
    <source>
        <dbReference type="SAM" id="Phobius"/>
    </source>
</evidence>
<organism evidence="9 10">
    <name type="scientific">Vibrio japonicus</name>
    <dbReference type="NCBI Taxonomy" id="1824638"/>
    <lineage>
        <taxon>Bacteria</taxon>
        <taxon>Pseudomonadati</taxon>
        <taxon>Pseudomonadota</taxon>
        <taxon>Gammaproteobacteria</taxon>
        <taxon>Vibrionales</taxon>
        <taxon>Vibrionaceae</taxon>
        <taxon>Vibrio</taxon>
    </lineage>
</organism>